<protein>
    <submittedName>
        <fullName evidence="2">YjbF family lipoprotein</fullName>
    </submittedName>
</protein>
<keyword evidence="3" id="KW-1185">Reference proteome</keyword>
<dbReference type="EMBL" id="JAJHVV010000004">
    <property type="protein sequence ID" value="MCK6263189.1"/>
    <property type="molecule type" value="Genomic_DNA"/>
</dbReference>
<feature type="signal peptide" evidence="1">
    <location>
        <begin position="1"/>
        <end position="23"/>
    </location>
</feature>
<evidence type="ECO:0000313" key="2">
    <source>
        <dbReference type="EMBL" id="MCK6263189.1"/>
    </source>
</evidence>
<dbReference type="PROSITE" id="PS51257">
    <property type="entry name" value="PROKAR_LIPOPROTEIN"/>
    <property type="match status" value="1"/>
</dbReference>
<dbReference type="Gene3D" id="2.40.360.10">
    <property type="entry name" value="YmcC-like"/>
    <property type="match status" value="1"/>
</dbReference>
<organism evidence="2 3">
    <name type="scientific">Vibrio amylolyticus</name>
    <dbReference type="NCBI Taxonomy" id="2847292"/>
    <lineage>
        <taxon>Bacteria</taxon>
        <taxon>Pseudomonadati</taxon>
        <taxon>Pseudomonadota</taxon>
        <taxon>Gammaproteobacteria</taxon>
        <taxon>Vibrionales</taxon>
        <taxon>Vibrionaceae</taxon>
        <taxon>Vibrio</taxon>
    </lineage>
</organism>
<sequence>MKIALRLITLLPFTFLLGCTQNAQDLSDSFSLALFGHNSPTLTQENVNSIPYASKIIEYGDNSKALIVLAWVEAGSNDAPNTLKWLSASNEMVVTQAGRITKTANFPNSNLIALQSEKRDPLARGLHLSTTPHHWSYTISWHPGYHIQYEAQSRFKVLGEVEKQLPFETKTLLHIEEVVSIPVIEYQSSNHYWLDPESGKVIASEQTIIPNGVTIKLSTGKSYQQEVIQ</sequence>
<comment type="caution">
    <text evidence="2">The sequence shown here is derived from an EMBL/GenBank/DDBJ whole genome shotgun (WGS) entry which is preliminary data.</text>
</comment>
<feature type="chain" id="PRO_5040787014" evidence="1">
    <location>
        <begin position="24"/>
        <end position="229"/>
    </location>
</feature>
<dbReference type="Pfam" id="PF11102">
    <property type="entry name" value="YjbF"/>
    <property type="match status" value="1"/>
</dbReference>
<dbReference type="InterPro" id="IPR021308">
    <property type="entry name" value="GfcB"/>
</dbReference>
<dbReference type="SUPFAM" id="SSF159270">
    <property type="entry name" value="YmcC-like"/>
    <property type="match status" value="1"/>
</dbReference>
<evidence type="ECO:0000256" key="1">
    <source>
        <dbReference type="SAM" id="SignalP"/>
    </source>
</evidence>
<evidence type="ECO:0000313" key="3">
    <source>
        <dbReference type="Proteomes" id="UP001139559"/>
    </source>
</evidence>
<name>A0A9X1XHS7_9VIBR</name>
<accession>A0A9X1XHS7</accession>
<dbReference type="AlphaFoldDB" id="A0A9X1XHS7"/>
<reference evidence="2" key="1">
    <citation type="submission" date="2021-11" db="EMBL/GenBank/DDBJ databases">
        <title>Vibrio ZSDE26 sp. nov. and Vibrio ZSDZ34 sp. nov., isolated from coastal seawater in Qingdao.</title>
        <authorList>
            <person name="Zhang P."/>
        </authorList>
    </citation>
    <scope>NUCLEOTIDE SEQUENCE</scope>
    <source>
        <strain evidence="2">ZSDE26</strain>
    </source>
</reference>
<dbReference type="RefSeq" id="WP_248008277.1">
    <property type="nucleotide sequence ID" value="NZ_JAJHVV010000004.1"/>
</dbReference>
<keyword evidence="2" id="KW-0449">Lipoprotein</keyword>
<proteinExistence type="predicted"/>
<dbReference type="Proteomes" id="UP001139559">
    <property type="component" value="Unassembled WGS sequence"/>
</dbReference>
<keyword evidence="1" id="KW-0732">Signal</keyword>
<gene>
    <name evidence="2" type="ORF">KP803_07860</name>
</gene>
<dbReference type="InterPro" id="IPR023373">
    <property type="entry name" value="YmcC_sf"/>
</dbReference>